<sequence length="56" mass="7114">MFKYIKSFYQKIFKILKYTAQTLVDEKWEILTEEERRFIEKFKKKKKKKKKSFSKK</sequence>
<protein>
    <submittedName>
        <fullName evidence="1">Uncharacterized protein</fullName>
    </submittedName>
</protein>
<accession>A0A6C0N9X9</accession>
<evidence type="ECO:0000313" key="1">
    <source>
        <dbReference type="EMBL" id="QHW07468.1"/>
    </source>
</evidence>
<gene>
    <name evidence="1" type="primary">orf56</name>
</gene>
<geneLocation type="mitochondrion" evidence="1"/>
<organism evidence="1">
    <name type="scientific">Plasmopara viticola</name>
    <name type="common">Downy mildew of grapevine</name>
    <name type="synonym">Botrytis viticola</name>
    <dbReference type="NCBI Taxonomy" id="143451"/>
    <lineage>
        <taxon>Eukaryota</taxon>
        <taxon>Sar</taxon>
        <taxon>Stramenopiles</taxon>
        <taxon>Oomycota</taxon>
        <taxon>Peronosporomycetes</taxon>
        <taxon>Peronosporales</taxon>
        <taxon>Peronosporaceae</taxon>
        <taxon>Plasmopara</taxon>
    </lineage>
</organism>
<proteinExistence type="predicted"/>
<name>A0A6C0N9X9_PLAVT</name>
<dbReference type="EMBL" id="MN105125">
    <property type="protein sequence ID" value="QHW07468.1"/>
    <property type="molecule type" value="Genomic_DNA"/>
</dbReference>
<dbReference type="GeneID" id="43964520"/>
<dbReference type="RefSeq" id="YP_009729729.1">
    <property type="nucleotide sequence ID" value="NC_045922.1"/>
</dbReference>
<dbReference type="AlphaFoldDB" id="A0A6C0N9X9"/>
<keyword evidence="1" id="KW-0496">Mitochondrion</keyword>
<reference evidence="1" key="1">
    <citation type="submission" date="2019-06" db="EMBL/GenBank/DDBJ databases">
        <title>A high-quality grapevine downy mildew genome assembly reveals rapidly evolving and lineage-specific putative host adaptation genes.</title>
        <authorList>
            <person name="Mazet I.D."/>
            <person name="Couture C."/>
            <person name="Gouzy J."/>
            <person name="Piron M.-C."/>
            <person name="Kuckly C."/>
            <person name="Bouchez O."/>
            <person name="Rispe C."/>
            <person name="Mestre P."/>
            <person name="Delmotte F."/>
        </authorList>
    </citation>
    <scope>NUCLEOTIDE SEQUENCE</scope>
</reference>